<dbReference type="AlphaFoldDB" id="A0A418WJZ9"/>
<protein>
    <submittedName>
        <fullName evidence="1">Uncharacterized protein</fullName>
    </submittedName>
</protein>
<evidence type="ECO:0000313" key="1">
    <source>
        <dbReference type="EMBL" id="RJF90335.1"/>
    </source>
</evidence>
<reference evidence="1 2" key="1">
    <citation type="submission" date="2018-09" db="EMBL/GenBank/DDBJ databases">
        <authorList>
            <person name="Zhu H."/>
        </authorList>
    </citation>
    <scope>NUCLEOTIDE SEQUENCE [LARGE SCALE GENOMIC DNA]</scope>
    <source>
        <strain evidence="1 2">K2R01-6</strain>
    </source>
</reference>
<accession>A0A418WJZ9</accession>
<gene>
    <name evidence="1" type="ORF">D3876_08745</name>
</gene>
<organism evidence="1 2">
    <name type="scientific">Sphingomonas cavernae</name>
    <dbReference type="NCBI Taxonomy" id="2320861"/>
    <lineage>
        <taxon>Bacteria</taxon>
        <taxon>Pseudomonadati</taxon>
        <taxon>Pseudomonadota</taxon>
        <taxon>Alphaproteobacteria</taxon>
        <taxon>Sphingomonadales</taxon>
        <taxon>Sphingomonadaceae</taxon>
        <taxon>Sphingomonas</taxon>
    </lineage>
</organism>
<keyword evidence="2" id="KW-1185">Reference proteome</keyword>
<dbReference type="EMBL" id="QYUM01000003">
    <property type="protein sequence ID" value="RJF90335.1"/>
    <property type="molecule type" value="Genomic_DNA"/>
</dbReference>
<name>A0A418WJZ9_9SPHN</name>
<dbReference type="Proteomes" id="UP000286100">
    <property type="component" value="Unassembled WGS sequence"/>
</dbReference>
<proteinExistence type="predicted"/>
<sequence>MSRAEWRALIDDWRAISMGRPGQVRRRALGRLEAATPAELAVLGLAERDYARDWMRSTDMAAGLALSLLLLDRLTPITPLPATTWHDMYHRGESLGIPPLLARMTAHGPPLVRWLAAFARTGHPSREPTDAHIGGWMPARTALRLRPHLRPEGSDAAHDAIRRLLCALDDCDWLMISVNA</sequence>
<comment type="caution">
    <text evidence="1">The sequence shown here is derived from an EMBL/GenBank/DDBJ whole genome shotgun (WGS) entry which is preliminary data.</text>
</comment>
<evidence type="ECO:0000313" key="2">
    <source>
        <dbReference type="Proteomes" id="UP000286100"/>
    </source>
</evidence>